<proteinExistence type="predicted"/>
<accession>A0A7W7FVW8</accession>
<keyword evidence="3" id="KW-1185">Reference proteome</keyword>
<organism evidence="2 3">
    <name type="scientific">Crossiella cryophila</name>
    <dbReference type="NCBI Taxonomy" id="43355"/>
    <lineage>
        <taxon>Bacteria</taxon>
        <taxon>Bacillati</taxon>
        <taxon>Actinomycetota</taxon>
        <taxon>Actinomycetes</taxon>
        <taxon>Pseudonocardiales</taxon>
        <taxon>Pseudonocardiaceae</taxon>
        <taxon>Crossiella</taxon>
    </lineage>
</organism>
<gene>
    <name evidence="2" type="ORF">HNR67_005086</name>
</gene>
<evidence type="ECO:0000313" key="2">
    <source>
        <dbReference type="EMBL" id="MBB4678968.1"/>
    </source>
</evidence>
<comment type="caution">
    <text evidence="2">The sequence shown here is derived from an EMBL/GenBank/DDBJ whole genome shotgun (WGS) entry which is preliminary data.</text>
</comment>
<dbReference type="Proteomes" id="UP000533598">
    <property type="component" value="Unassembled WGS sequence"/>
</dbReference>
<reference evidence="2 3" key="1">
    <citation type="submission" date="2020-08" db="EMBL/GenBank/DDBJ databases">
        <title>Sequencing the genomes of 1000 actinobacteria strains.</title>
        <authorList>
            <person name="Klenk H.-P."/>
        </authorList>
    </citation>
    <scope>NUCLEOTIDE SEQUENCE [LARGE SCALE GENOMIC DNA]</scope>
    <source>
        <strain evidence="2 3">DSM 44230</strain>
    </source>
</reference>
<sequence>MTGAVMDTDHAFARGLQGYVAEVARLLGIGLESCTIDPESPASAYLALDWRLDRFPGLDLALLWEERLGWHAALESRTGEELIILAYLTAETHLGGVLPAPTEVLGFVADVRVGEHRLGQPVPPQPRRVPRADLVRGLAVYREHVHTV</sequence>
<evidence type="ECO:0000259" key="1">
    <source>
        <dbReference type="Pfam" id="PF19809"/>
    </source>
</evidence>
<dbReference type="InterPro" id="IPR046259">
    <property type="entry name" value="DUF6292"/>
</dbReference>
<evidence type="ECO:0000313" key="3">
    <source>
        <dbReference type="Proteomes" id="UP000533598"/>
    </source>
</evidence>
<name>A0A7W7FVW8_9PSEU</name>
<dbReference type="AlphaFoldDB" id="A0A7W7FVW8"/>
<protein>
    <recommendedName>
        <fullName evidence="1">DUF6292 domain-containing protein</fullName>
    </recommendedName>
</protein>
<feature type="domain" description="DUF6292" evidence="1">
    <location>
        <begin position="19"/>
        <end position="110"/>
    </location>
</feature>
<dbReference type="RefSeq" id="WP_185004770.1">
    <property type="nucleotide sequence ID" value="NZ_BAAAUI010000074.1"/>
</dbReference>
<dbReference type="EMBL" id="JACHMH010000001">
    <property type="protein sequence ID" value="MBB4678968.1"/>
    <property type="molecule type" value="Genomic_DNA"/>
</dbReference>
<dbReference type="Pfam" id="PF19809">
    <property type="entry name" value="DUF6292"/>
    <property type="match status" value="1"/>
</dbReference>